<evidence type="ECO:0000256" key="4">
    <source>
        <dbReference type="SAM" id="Phobius"/>
    </source>
</evidence>
<keyword evidence="4" id="KW-0472">Membrane</keyword>
<evidence type="ECO:0000256" key="3">
    <source>
        <dbReference type="ARBA" id="ARBA00023315"/>
    </source>
</evidence>
<dbReference type="GO" id="GO:0005783">
    <property type="term" value="C:endoplasmic reticulum"/>
    <property type="evidence" value="ECO:0007669"/>
    <property type="project" value="TreeGrafter"/>
</dbReference>
<proteinExistence type="inferred from homology"/>
<evidence type="ECO:0000259" key="5">
    <source>
        <dbReference type="SMART" id="SM00563"/>
    </source>
</evidence>
<keyword evidence="3 6" id="KW-0012">Acyltransferase</keyword>
<name>A0A1E4RZI3_CYBJN</name>
<keyword evidence="7" id="KW-1185">Reference proteome</keyword>
<feature type="transmembrane region" description="Helical" evidence="4">
    <location>
        <begin position="6"/>
        <end position="38"/>
    </location>
</feature>
<dbReference type="PANTHER" id="PTHR10983">
    <property type="entry name" value="1-ACYLGLYCEROL-3-PHOSPHATE ACYLTRANSFERASE-RELATED"/>
    <property type="match status" value="1"/>
</dbReference>
<gene>
    <name evidence="6" type="ORF">CYBJADRAFT_129517</name>
</gene>
<sequence length="402" mass="46266">MKEPVVLLFGIIKTVIVIAVFLSGCVSIVFTQVVGLFIGKITGSRDFVQGWMSRTKDSFIVLLTGVISFASHSSINIRVSSSDLTRERLYFVDGMLKLKVPAHTLAFANHQIYTDWVFLWWLAQCADLGGFVYIILKAELSKLPLLGFGMKCYEFIFLTRKWDHDKFTMGRQLRMIDANARGYGPANGIDCDSQGNWPQGVDSEKGWPYQLIIYPEGTNLSANTRDKTEKYAAKAGKTPFRHVLLPRTTGLRFSLLQLKDTLQEVYDITVGYSGVRPEEYGQDIYTLYQAFLRGNNPKLVDIHVRVLKLDEIPLGKLHYDDPEEEARDIELFEKWLYRVWEDKDNLMETFYNTGSFMSESAHEATVITSLKVSKLKFIQIFYWPLISFMFIRCLYIVLRWLL</sequence>
<dbReference type="PANTHER" id="PTHR10983:SF16">
    <property type="entry name" value="LYSOCARDIOLIPIN ACYLTRANSFERASE 1"/>
    <property type="match status" value="1"/>
</dbReference>
<evidence type="ECO:0000313" key="7">
    <source>
        <dbReference type="Proteomes" id="UP000094389"/>
    </source>
</evidence>
<organism evidence="6 7">
    <name type="scientific">Cyberlindnera jadinii (strain ATCC 18201 / CBS 1600 / BCRC 20928 / JCM 3617 / NBRC 0987 / NRRL Y-1542)</name>
    <name type="common">Torula yeast</name>
    <name type="synonym">Candida utilis</name>
    <dbReference type="NCBI Taxonomy" id="983966"/>
    <lineage>
        <taxon>Eukaryota</taxon>
        <taxon>Fungi</taxon>
        <taxon>Dikarya</taxon>
        <taxon>Ascomycota</taxon>
        <taxon>Saccharomycotina</taxon>
        <taxon>Saccharomycetes</taxon>
        <taxon>Phaffomycetales</taxon>
        <taxon>Phaffomycetaceae</taxon>
        <taxon>Cyberlindnera</taxon>
    </lineage>
</organism>
<dbReference type="AlphaFoldDB" id="A0A1E4RZI3"/>
<dbReference type="SMART" id="SM00563">
    <property type="entry name" value="PlsC"/>
    <property type="match status" value="1"/>
</dbReference>
<dbReference type="OMA" id="FYIREFR"/>
<dbReference type="STRING" id="983966.A0A1E4RZI3"/>
<dbReference type="Pfam" id="PF01553">
    <property type="entry name" value="Acyltransferase"/>
    <property type="match status" value="1"/>
</dbReference>
<dbReference type="GO" id="GO:0036149">
    <property type="term" value="P:phosphatidylinositol acyl-chain remodeling"/>
    <property type="evidence" value="ECO:0007669"/>
    <property type="project" value="TreeGrafter"/>
</dbReference>
<reference evidence="6 7" key="1">
    <citation type="journal article" date="2016" name="Proc. Natl. Acad. Sci. U.S.A.">
        <title>Comparative genomics of biotechnologically important yeasts.</title>
        <authorList>
            <person name="Riley R."/>
            <person name="Haridas S."/>
            <person name="Wolfe K.H."/>
            <person name="Lopes M.R."/>
            <person name="Hittinger C.T."/>
            <person name="Goeker M."/>
            <person name="Salamov A.A."/>
            <person name="Wisecaver J.H."/>
            <person name="Long T.M."/>
            <person name="Calvey C.H."/>
            <person name="Aerts A.L."/>
            <person name="Barry K.W."/>
            <person name="Choi C."/>
            <person name="Clum A."/>
            <person name="Coughlan A.Y."/>
            <person name="Deshpande S."/>
            <person name="Douglass A.P."/>
            <person name="Hanson S.J."/>
            <person name="Klenk H.-P."/>
            <person name="LaButti K.M."/>
            <person name="Lapidus A."/>
            <person name="Lindquist E.A."/>
            <person name="Lipzen A.M."/>
            <person name="Meier-Kolthoff J.P."/>
            <person name="Ohm R.A."/>
            <person name="Otillar R.P."/>
            <person name="Pangilinan J.L."/>
            <person name="Peng Y."/>
            <person name="Rokas A."/>
            <person name="Rosa C.A."/>
            <person name="Scheuner C."/>
            <person name="Sibirny A.A."/>
            <person name="Slot J.C."/>
            <person name="Stielow J.B."/>
            <person name="Sun H."/>
            <person name="Kurtzman C.P."/>
            <person name="Blackwell M."/>
            <person name="Grigoriev I.V."/>
            <person name="Jeffries T.W."/>
        </authorList>
    </citation>
    <scope>NUCLEOTIDE SEQUENCE [LARGE SCALE GENOMIC DNA]</scope>
    <source>
        <strain evidence="7">ATCC 18201 / CBS 1600 / BCRC 20928 / JCM 3617 / NBRC 0987 / NRRL Y-1542</strain>
    </source>
</reference>
<dbReference type="InterPro" id="IPR002123">
    <property type="entry name" value="Plipid/glycerol_acylTrfase"/>
</dbReference>
<feature type="domain" description="Phospholipid/glycerol acyltransferase" evidence="5">
    <location>
        <begin position="104"/>
        <end position="252"/>
    </location>
</feature>
<dbReference type="OrthoDB" id="189226at2759"/>
<dbReference type="SUPFAM" id="SSF69593">
    <property type="entry name" value="Glycerol-3-phosphate (1)-acyltransferase"/>
    <property type="match status" value="1"/>
</dbReference>
<evidence type="ECO:0000256" key="1">
    <source>
        <dbReference type="ARBA" id="ARBA00008655"/>
    </source>
</evidence>
<dbReference type="GeneID" id="30987249"/>
<evidence type="ECO:0000313" key="6">
    <source>
        <dbReference type="EMBL" id="ODV72652.1"/>
    </source>
</evidence>
<keyword evidence="4" id="KW-1133">Transmembrane helix</keyword>
<dbReference type="CDD" id="cd07990">
    <property type="entry name" value="LPLAT_LCLAT1-like"/>
    <property type="match status" value="1"/>
</dbReference>
<keyword evidence="2 6" id="KW-0808">Transferase</keyword>
<dbReference type="Pfam" id="PF16076">
    <property type="entry name" value="Acyltransf_C"/>
    <property type="match status" value="1"/>
</dbReference>
<dbReference type="RefSeq" id="XP_020069691.1">
    <property type="nucleotide sequence ID" value="XM_020212853.1"/>
</dbReference>
<dbReference type="Proteomes" id="UP000094389">
    <property type="component" value="Unassembled WGS sequence"/>
</dbReference>
<evidence type="ECO:0000256" key="2">
    <source>
        <dbReference type="ARBA" id="ARBA00022679"/>
    </source>
</evidence>
<dbReference type="PROSITE" id="PS51257">
    <property type="entry name" value="PROKAR_LIPOPROTEIN"/>
    <property type="match status" value="1"/>
</dbReference>
<feature type="transmembrane region" description="Helical" evidence="4">
    <location>
        <begin position="59"/>
        <end position="79"/>
    </location>
</feature>
<accession>A0A1E4RZI3</accession>
<dbReference type="GO" id="GO:0016746">
    <property type="term" value="F:acyltransferase activity"/>
    <property type="evidence" value="ECO:0007669"/>
    <property type="project" value="UniProtKB-KW"/>
</dbReference>
<dbReference type="EMBL" id="KV453934">
    <property type="protein sequence ID" value="ODV72652.1"/>
    <property type="molecule type" value="Genomic_DNA"/>
</dbReference>
<feature type="transmembrane region" description="Helical" evidence="4">
    <location>
        <begin position="380"/>
        <end position="401"/>
    </location>
</feature>
<dbReference type="InterPro" id="IPR032098">
    <property type="entry name" value="Acyltransf_C"/>
</dbReference>
<keyword evidence="4" id="KW-0812">Transmembrane</keyword>
<comment type="similarity">
    <text evidence="1">Belongs to the 1-acyl-sn-glycerol-3-phosphate acyltransferase family.</text>
</comment>
<protein>
    <submittedName>
        <fullName evidence="6">Acyltransferase-domain-containing protein</fullName>
    </submittedName>
</protein>